<dbReference type="Proteomes" id="UP000529783">
    <property type="component" value="Unassembled WGS sequence"/>
</dbReference>
<comment type="caution">
    <text evidence="1">The sequence shown here is derived from an EMBL/GenBank/DDBJ whole genome shotgun (WGS) entry which is preliminary data.</text>
</comment>
<dbReference type="RefSeq" id="WP_179846763.1">
    <property type="nucleotide sequence ID" value="NZ_JACCBA010000001.1"/>
</dbReference>
<name>A0A7Y9ELW4_9ACTN</name>
<proteinExistence type="predicted"/>
<organism evidence="1 2">
    <name type="scientific">Actinomadura luteofluorescens</name>
    <dbReference type="NCBI Taxonomy" id="46163"/>
    <lineage>
        <taxon>Bacteria</taxon>
        <taxon>Bacillati</taxon>
        <taxon>Actinomycetota</taxon>
        <taxon>Actinomycetes</taxon>
        <taxon>Streptosporangiales</taxon>
        <taxon>Thermomonosporaceae</taxon>
        <taxon>Actinomadura</taxon>
    </lineage>
</organism>
<evidence type="ECO:0000313" key="1">
    <source>
        <dbReference type="EMBL" id="NYD50156.1"/>
    </source>
</evidence>
<protein>
    <submittedName>
        <fullName evidence="1">Uncharacterized protein</fullName>
    </submittedName>
</protein>
<sequence>MAPNFTPADMRHLLNDQRRRAAEAEQQQWVQAGVVKPADVHRLTRLITLLANGWLSFEKERQARRLISQIRERLHEIARICEEGDPILGLGSRWVGLLGYDRPRKGRPGFRELMGPNCRTGLALARETKSLLAAKCPDMVEDTPQGEAEAVGVQPADLGMLVALMLLLQKATASPDSAREQEIQRLVSRIWTRLQAIAANEGDDSEFQDVVDRWRKFYQLDQPLDERIGIRILVETEGDFAVALAQATHLILGLKRPDGAHGALLENLFG</sequence>
<evidence type="ECO:0000313" key="2">
    <source>
        <dbReference type="Proteomes" id="UP000529783"/>
    </source>
</evidence>
<gene>
    <name evidence="1" type="ORF">BJY14_006139</name>
</gene>
<reference evidence="1 2" key="1">
    <citation type="submission" date="2020-07" db="EMBL/GenBank/DDBJ databases">
        <title>Sequencing the genomes of 1000 actinobacteria strains.</title>
        <authorList>
            <person name="Klenk H.-P."/>
        </authorList>
    </citation>
    <scope>NUCLEOTIDE SEQUENCE [LARGE SCALE GENOMIC DNA]</scope>
    <source>
        <strain evidence="1 2">DSM 40398</strain>
    </source>
</reference>
<accession>A0A7Y9ELW4</accession>
<keyword evidence="2" id="KW-1185">Reference proteome</keyword>
<dbReference type="AlphaFoldDB" id="A0A7Y9ELW4"/>
<dbReference type="EMBL" id="JACCBA010000001">
    <property type="protein sequence ID" value="NYD50156.1"/>
    <property type="molecule type" value="Genomic_DNA"/>
</dbReference>